<reference evidence="1 2" key="1">
    <citation type="submission" date="2022-01" db="EMBL/GenBank/DDBJ databases">
        <authorList>
            <person name="Xiong W."/>
            <person name="Schranz E."/>
        </authorList>
    </citation>
    <scope>NUCLEOTIDE SEQUENCE [LARGE SCALE GENOMIC DNA]</scope>
</reference>
<evidence type="ECO:0000313" key="2">
    <source>
        <dbReference type="Proteomes" id="UP001157418"/>
    </source>
</evidence>
<gene>
    <name evidence="1" type="ORF">LVIROSA_LOCUS19444</name>
</gene>
<accession>A0AAU9MYA9</accession>
<comment type="caution">
    <text evidence="1">The sequence shown here is derived from an EMBL/GenBank/DDBJ whole genome shotgun (WGS) entry which is preliminary data.</text>
</comment>
<proteinExistence type="predicted"/>
<sequence>MDFVGLLGLGQLDVDGVKALCVFYEGDDVGTGFIEGNVVGEGGVGAGGFGDDEVGTSAVFCTTISYQTALSVRLLFQVISPAKGYLDIFPSA</sequence>
<dbReference type="AlphaFoldDB" id="A0AAU9MYA9"/>
<dbReference type="Proteomes" id="UP001157418">
    <property type="component" value="Unassembled WGS sequence"/>
</dbReference>
<dbReference type="EMBL" id="CAKMRJ010003334">
    <property type="protein sequence ID" value="CAH1432819.1"/>
    <property type="molecule type" value="Genomic_DNA"/>
</dbReference>
<organism evidence="1 2">
    <name type="scientific">Lactuca virosa</name>
    <dbReference type="NCBI Taxonomy" id="75947"/>
    <lineage>
        <taxon>Eukaryota</taxon>
        <taxon>Viridiplantae</taxon>
        <taxon>Streptophyta</taxon>
        <taxon>Embryophyta</taxon>
        <taxon>Tracheophyta</taxon>
        <taxon>Spermatophyta</taxon>
        <taxon>Magnoliopsida</taxon>
        <taxon>eudicotyledons</taxon>
        <taxon>Gunneridae</taxon>
        <taxon>Pentapetalae</taxon>
        <taxon>asterids</taxon>
        <taxon>campanulids</taxon>
        <taxon>Asterales</taxon>
        <taxon>Asteraceae</taxon>
        <taxon>Cichorioideae</taxon>
        <taxon>Cichorieae</taxon>
        <taxon>Lactucinae</taxon>
        <taxon>Lactuca</taxon>
    </lineage>
</organism>
<protein>
    <submittedName>
        <fullName evidence="1">Uncharacterized protein</fullName>
    </submittedName>
</protein>
<evidence type="ECO:0000313" key="1">
    <source>
        <dbReference type="EMBL" id="CAH1432819.1"/>
    </source>
</evidence>
<name>A0AAU9MYA9_9ASTR</name>
<keyword evidence="2" id="KW-1185">Reference proteome</keyword>